<reference evidence="1 2" key="1">
    <citation type="journal article" date="2019" name="Mol. Ecol. Resour.">
        <title>Chromosome-level genome assembly of Triplophysa tibetana, a fish adapted to the harsh high-altitude environment of the Tibetan Plateau.</title>
        <authorList>
            <person name="Yang X."/>
            <person name="Liu H."/>
            <person name="Ma Z."/>
            <person name="Zou Y."/>
            <person name="Zou M."/>
            <person name="Mao Y."/>
            <person name="Li X."/>
            <person name="Wang H."/>
            <person name="Chen T."/>
            <person name="Wang W."/>
            <person name="Yang R."/>
        </authorList>
    </citation>
    <scope>NUCLEOTIDE SEQUENCE [LARGE SCALE GENOMIC DNA]</scope>
    <source>
        <strain evidence="1">TTIB1903HZAU</strain>
        <tissue evidence="1">Muscle</tissue>
    </source>
</reference>
<dbReference type="AlphaFoldDB" id="A0A5A9PHV3"/>
<protein>
    <submittedName>
        <fullName evidence="1">Uncharacterized protein</fullName>
    </submittedName>
</protein>
<comment type="caution">
    <text evidence="1">The sequence shown here is derived from an EMBL/GenBank/DDBJ whole genome shotgun (WGS) entry which is preliminary data.</text>
</comment>
<dbReference type="EMBL" id="SOYY01000005">
    <property type="protein sequence ID" value="KAA0720791.1"/>
    <property type="molecule type" value="Genomic_DNA"/>
</dbReference>
<gene>
    <name evidence="1" type="ORF">E1301_Tti011456</name>
</gene>
<evidence type="ECO:0000313" key="2">
    <source>
        <dbReference type="Proteomes" id="UP000324632"/>
    </source>
</evidence>
<evidence type="ECO:0000313" key="1">
    <source>
        <dbReference type="EMBL" id="KAA0720791.1"/>
    </source>
</evidence>
<keyword evidence="2" id="KW-1185">Reference proteome</keyword>
<sequence>MERQRWGFRGPRDVAGGLCGSRTGTFSFPCEGFWVELSSGLQRARQFVKAFSEPGGDLHTAQSQHREMILRSGSRRRTADRCWRRPEQHKHHQYKHFQKHQTKPKRYSTHLEVLVLLPCVCSSSLSPAKSASLEQCSTLKMAGFEPRLSTGTRIY</sequence>
<dbReference type="Proteomes" id="UP000324632">
    <property type="component" value="Chromosome 5"/>
</dbReference>
<name>A0A5A9PHV3_9TELE</name>
<organism evidence="1 2">
    <name type="scientific">Triplophysa tibetana</name>
    <dbReference type="NCBI Taxonomy" id="1572043"/>
    <lineage>
        <taxon>Eukaryota</taxon>
        <taxon>Metazoa</taxon>
        <taxon>Chordata</taxon>
        <taxon>Craniata</taxon>
        <taxon>Vertebrata</taxon>
        <taxon>Euteleostomi</taxon>
        <taxon>Actinopterygii</taxon>
        <taxon>Neopterygii</taxon>
        <taxon>Teleostei</taxon>
        <taxon>Ostariophysi</taxon>
        <taxon>Cypriniformes</taxon>
        <taxon>Nemacheilidae</taxon>
        <taxon>Triplophysa</taxon>
    </lineage>
</organism>
<accession>A0A5A9PHV3</accession>
<proteinExistence type="predicted"/>